<sequence length="233" mass="27184">MVQLPREFIEWNYFARRALISQILEGASIDHYRLQLEFTRHNPVLCTAALQDNGTIEVNGKVIGVGYVLKKEFLAEASRKFEEHIKVADEALAAHPEREKEILEEYSRRGIKLLLDYIYLPRGMAEERVDFEKMASLELALRIPHSSKHTWRIVQRSRKACLVFYQPPAISFEVRCSISIHLDDDYHRFVNLVHDAFHYTPPEARENRPTYIFHVEEVFNNSPSRAGFGKKLT</sequence>
<gene>
    <name evidence="1" type="ORF">MA03_02410</name>
</gene>
<keyword evidence="2" id="KW-1185">Reference proteome</keyword>
<dbReference type="HOGENOM" id="CLU_1375584_0_0_2"/>
<evidence type="ECO:0000313" key="1">
    <source>
        <dbReference type="EMBL" id="AKG38354.1"/>
    </source>
</evidence>
<protein>
    <submittedName>
        <fullName evidence="1">Uncharacterized protein</fullName>
    </submittedName>
</protein>
<dbReference type="EMBL" id="CP009961">
    <property type="protein sequence ID" value="AKG38354.1"/>
    <property type="molecule type" value="Genomic_DNA"/>
</dbReference>
<accession>A0A0F7FGX5</accession>
<dbReference type="GeneID" id="25401047"/>
<dbReference type="STRING" id="1550241.MA03_02410"/>
<organism evidence="1 2">
    <name type="scientific">Infirmifilum uzonense</name>
    <dbReference type="NCBI Taxonomy" id="1550241"/>
    <lineage>
        <taxon>Archaea</taxon>
        <taxon>Thermoproteota</taxon>
        <taxon>Thermoprotei</taxon>
        <taxon>Thermofilales</taxon>
        <taxon>Thermofilaceae</taxon>
        <taxon>Infirmifilum</taxon>
    </lineage>
</organism>
<dbReference type="OrthoDB" id="30798at2157"/>
<dbReference type="KEGG" id="thf:MA03_02410"/>
<evidence type="ECO:0000313" key="2">
    <source>
        <dbReference type="Proteomes" id="UP000067434"/>
    </source>
</evidence>
<reference evidence="1 2" key="1">
    <citation type="journal article" date="2015" name="Stand. Genomic Sci.">
        <title>Complete genome sequence of and proposal of Thermofilum uzonense sp. nov. a novel hyperthermophilic crenarchaeon and emended description of the genus Thermofilum.</title>
        <authorList>
            <person name="Toshchakov S.V."/>
            <person name="Korzhenkov A.A."/>
            <person name="Samarov N.I."/>
            <person name="Mazunin I.O."/>
            <person name="Mozhey O.I."/>
            <person name="Shmyr I.S."/>
            <person name="Derbikova K.S."/>
            <person name="Taranov E.A."/>
            <person name="Dominova I.N."/>
            <person name="Bonch-Osmolovskaya E.A."/>
            <person name="Patrushev M.V."/>
            <person name="Podosokorskaya O.A."/>
            <person name="Kublanov I.V."/>
        </authorList>
    </citation>
    <scope>NUCLEOTIDE SEQUENCE [LARGE SCALE GENOMIC DNA]</scope>
    <source>
        <strain evidence="1 2">1807-2</strain>
    </source>
</reference>
<dbReference type="Proteomes" id="UP000067434">
    <property type="component" value="Chromosome"/>
</dbReference>
<dbReference type="RefSeq" id="WP_052883744.1">
    <property type="nucleotide sequence ID" value="NZ_CP009961.1"/>
</dbReference>
<dbReference type="PATRIC" id="fig|1550241.5.peg.494"/>
<name>A0A0F7FGX5_9CREN</name>
<proteinExistence type="predicted"/>
<dbReference type="AlphaFoldDB" id="A0A0F7FGX5"/>